<sequence>MTTPPVPVPTAPRRHKAWRRLSVSILALGVLAVSACTLSFVRTNTPLTGYPDSPQSTDAGGFRNATPRPPESIGHMARVMWDFTFNKPTGTVPASPPRVMPLTRAALDAAPDRSLFRLGHSTLLVKLRGDFWITDPVFAERASPFRWMGPKRFHAPPIALDELPPLRGVLLSHDHYDHLDRDAVVRLADKTDVFLAPLGVGDRLVAWGVPEAKVRQFDWWQETELGGLRIVATPAQHFSGRGLFDRDRTLWTSWVLIDPPTGEGDEGLRLFFSGDTGYFDGFAEIGRRFGPFDVTLLETGAYDSRWAFVHMLPEQTVQAHTDLRGRVLLPIHNGTFDLAMHAWDDPFERVSALATERGIELATPRMGEPFDLASPQPTQAWWRD</sequence>
<evidence type="ECO:0000313" key="5">
    <source>
        <dbReference type="Proteomes" id="UP000294796"/>
    </source>
</evidence>
<evidence type="ECO:0000256" key="1">
    <source>
        <dbReference type="SAM" id="MobiDB-lite"/>
    </source>
</evidence>
<feature type="region of interest" description="Disordered" evidence="1">
    <location>
        <begin position="47"/>
        <end position="69"/>
    </location>
</feature>
<dbReference type="SUPFAM" id="SSF56281">
    <property type="entry name" value="Metallo-hydrolase/oxidoreductase"/>
    <property type="match status" value="1"/>
</dbReference>
<dbReference type="GO" id="GO:0016787">
    <property type="term" value="F:hydrolase activity"/>
    <property type="evidence" value="ECO:0007669"/>
    <property type="project" value="UniProtKB-KW"/>
</dbReference>
<comment type="caution">
    <text evidence="4">The sequence shown here is derived from an EMBL/GenBank/DDBJ whole genome shotgun (WGS) entry which is preliminary data.</text>
</comment>
<keyword evidence="5" id="KW-1185">Reference proteome</keyword>
<keyword evidence="2" id="KW-0812">Transmembrane</keyword>
<keyword evidence="2" id="KW-1133">Transmembrane helix</keyword>
<protein>
    <submittedName>
        <fullName evidence="4">Hydrolase</fullName>
    </submittedName>
</protein>
<evidence type="ECO:0000259" key="3">
    <source>
        <dbReference type="Pfam" id="PF12706"/>
    </source>
</evidence>
<dbReference type="InterPro" id="IPR001279">
    <property type="entry name" value="Metallo-B-lactamas"/>
</dbReference>
<feature type="compositionally biased region" description="Polar residues" evidence="1">
    <location>
        <begin position="47"/>
        <end position="58"/>
    </location>
</feature>
<organism evidence="4 5">
    <name type="scientific">Luteimonas aestuarii</name>
    <dbReference type="NCBI Taxonomy" id="453837"/>
    <lineage>
        <taxon>Bacteria</taxon>
        <taxon>Pseudomonadati</taxon>
        <taxon>Pseudomonadota</taxon>
        <taxon>Gammaproteobacteria</taxon>
        <taxon>Lysobacterales</taxon>
        <taxon>Lysobacteraceae</taxon>
        <taxon>Luteimonas</taxon>
    </lineage>
</organism>
<keyword evidence="4" id="KW-0378">Hydrolase</keyword>
<dbReference type="Pfam" id="PF12706">
    <property type="entry name" value="Lactamase_B_2"/>
    <property type="match status" value="1"/>
</dbReference>
<dbReference type="EMBL" id="SMTF01000017">
    <property type="protein sequence ID" value="TDK21055.1"/>
    <property type="molecule type" value="Genomic_DNA"/>
</dbReference>
<gene>
    <name evidence="4" type="ORF">E2F46_15255</name>
</gene>
<dbReference type="OrthoDB" id="9805728at2"/>
<evidence type="ECO:0000256" key="2">
    <source>
        <dbReference type="SAM" id="Phobius"/>
    </source>
</evidence>
<feature type="domain" description="Metallo-beta-lactamase" evidence="3">
    <location>
        <begin position="134"/>
        <end position="332"/>
    </location>
</feature>
<proteinExistence type="predicted"/>
<dbReference type="Proteomes" id="UP000294796">
    <property type="component" value="Unassembled WGS sequence"/>
</dbReference>
<dbReference type="PANTHER" id="PTHR15032">
    <property type="entry name" value="N-ACYL-PHOSPHATIDYLETHANOLAMINE-HYDROLYZING PHOSPHOLIPASE D"/>
    <property type="match status" value="1"/>
</dbReference>
<dbReference type="InterPro" id="IPR036866">
    <property type="entry name" value="RibonucZ/Hydroxyglut_hydro"/>
</dbReference>
<feature type="transmembrane region" description="Helical" evidence="2">
    <location>
        <begin position="21"/>
        <end position="41"/>
    </location>
</feature>
<keyword evidence="2" id="KW-0472">Membrane</keyword>
<dbReference type="GO" id="GO:0005737">
    <property type="term" value="C:cytoplasm"/>
    <property type="evidence" value="ECO:0007669"/>
    <property type="project" value="TreeGrafter"/>
</dbReference>
<reference evidence="4 5" key="1">
    <citation type="submission" date="2019-03" db="EMBL/GenBank/DDBJ databases">
        <title>Luteimonas zhaokaii sp.nov., isolated from the rectal contents of Plateau pika in Yushu, Qinghai Province, China.</title>
        <authorList>
            <person name="Zhang G."/>
        </authorList>
    </citation>
    <scope>NUCLEOTIDE SEQUENCE [LARGE SCALE GENOMIC DNA]</scope>
    <source>
        <strain evidence="4 5">B9</strain>
    </source>
</reference>
<evidence type="ECO:0000313" key="4">
    <source>
        <dbReference type="EMBL" id="TDK21055.1"/>
    </source>
</evidence>
<dbReference type="Gene3D" id="3.60.15.10">
    <property type="entry name" value="Ribonuclease Z/Hydroxyacylglutathione hydrolase-like"/>
    <property type="match status" value="1"/>
</dbReference>
<dbReference type="AlphaFoldDB" id="A0A4V3ALB9"/>
<dbReference type="PANTHER" id="PTHR15032:SF4">
    <property type="entry name" value="N-ACYL-PHOSPHATIDYLETHANOLAMINE-HYDROLYZING PHOSPHOLIPASE D"/>
    <property type="match status" value="1"/>
</dbReference>
<name>A0A4V3ALB9_9GAMM</name>
<accession>A0A4V3ALB9</accession>
<dbReference type="RefSeq" id="WP_133323447.1">
    <property type="nucleotide sequence ID" value="NZ_SMTF01000017.1"/>
</dbReference>